<dbReference type="AlphaFoldDB" id="W6N887"/>
<reference evidence="1 2" key="1">
    <citation type="journal article" date="2015" name="Genome Announc.">
        <title>Draft Genome Sequence of Clostridium tyrobutyricum Strain DIVETGP, Isolated from Cow's Milk for Grana Padano Production.</title>
        <authorList>
            <person name="Soggiu A."/>
            <person name="Piras C."/>
            <person name="Gaiarsa S."/>
            <person name="Sassera D."/>
            <person name="Roncada P."/>
            <person name="Bendixen E."/>
            <person name="Brasca M."/>
            <person name="Bonizzi L."/>
        </authorList>
    </citation>
    <scope>NUCLEOTIDE SEQUENCE [LARGE SCALE GENOMIC DNA]</scope>
    <source>
        <strain evidence="1 2">DIVETGP</strain>
    </source>
</reference>
<evidence type="ECO:0000313" key="2">
    <source>
        <dbReference type="Proteomes" id="UP000019482"/>
    </source>
</evidence>
<name>W6N887_CLOTY</name>
<dbReference type="Proteomes" id="UP000019482">
    <property type="component" value="Unassembled WGS sequence"/>
</dbReference>
<comment type="caution">
    <text evidence="1">The sequence shown here is derived from an EMBL/GenBank/DDBJ whole genome shotgun (WGS) entry which is preliminary data.</text>
</comment>
<evidence type="ECO:0000313" key="1">
    <source>
        <dbReference type="EMBL" id="CDL91644.1"/>
    </source>
</evidence>
<proteinExistence type="predicted"/>
<sequence>MEANAGNVLKISERRIRMEIYEREVLSVSAGKTIEFIEKYNIHAFPNNKYHNYKKFKFITFRRNKDLSKGYTGGEMENLYKVVDSTLILNPFMDDYNYIVRDKFTSSHSEYIDRLLGYIDHRLHKGEFEKKEPFKFYVLSETERIELLARPVPAKIGTRGSVYYKLSDILSGRKKIEKGY</sequence>
<dbReference type="EMBL" id="CBXI010000031">
    <property type="protein sequence ID" value="CDL91644.1"/>
    <property type="molecule type" value="Genomic_DNA"/>
</dbReference>
<accession>W6N887</accession>
<gene>
    <name evidence="1" type="ORF">CTDIVETGP_1714</name>
</gene>
<dbReference type="RefSeq" id="WP_235807026.1">
    <property type="nucleotide sequence ID" value="NZ_CBXI010000031.1"/>
</dbReference>
<organism evidence="1 2">
    <name type="scientific">Clostridium tyrobutyricum DIVETGP</name>
    <dbReference type="NCBI Taxonomy" id="1408889"/>
    <lineage>
        <taxon>Bacteria</taxon>
        <taxon>Bacillati</taxon>
        <taxon>Bacillota</taxon>
        <taxon>Clostridia</taxon>
        <taxon>Eubacteriales</taxon>
        <taxon>Clostridiaceae</taxon>
        <taxon>Clostridium</taxon>
    </lineage>
</organism>
<keyword evidence="2" id="KW-1185">Reference proteome</keyword>
<dbReference type="GeneID" id="29418347"/>
<protein>
    <submittedName>
        <fullName evidence="1">Uncharacterized protein</fullName>
    </submittedName>
</protein>